<keyword evidence="2" id="KW-0223">Dioxygenase</keyword>
<evidence type="ECO:0000259" key="1">
    <source>
        <dbReference type="Pfam" id="PF00903"/>
    </source>
</evidence>
<dbReference type="InterPro" id="IPR029068">
    <property type="entry name" value="Glyas_Bleomycin-R_OHBP_Dase"/>
</dbReference>
<organism evidence="2 3">
    <name type="scientific">Paenibacillus lactis 154</name>
    <dbReference type="NCBI Taxonomy" id="743719"/>
    <lineage>
        <taxon>Bacteria</taxon>
        <taxon>Bacillati</taxon>
        <taxon>Bacillota</taxon>
        <taxon>Bacilli</taxon>
        <taxon>Bacillales</taxon>
        <taxon>Paenibacillaceae</taxon>
        <taxon>Paenibacillus</taxon>
    </lineage>
</organism>
<feature type="domain" description="Glyoxalase/fosfomycin resistance/dioxygenase" evidence="1">
    <location>
        <begin position="53"/>
        <end position="164"/>
    </location>
</feature>
<dbReference type="Pfam" id="PF00903">
    <property type="entry name" value="Glyoxalase"/>
    <property type="match status" value="1"/>
</dbReference>
<reference evidence="2 3" key="1">
    <citation type="submission" date="2011-09" db="EMBL/GenBank/DDBJ databases">
        <title>The draft genome of Paenibacillus lactis 154.</title>
        <authorList>
            <consortium name="US DOE Joint Genome Institute (JGI-PGF)"/>
            <person name="Lucas S."/>
            <person name="Han J."/>
            <person name="Lapidus A."/>
            <person name="Cheng J.-F."/>
            <person name="Goodwin L."/>
            <person name="Pitluck S."/>
            <person name="Peters L."/>
            <person name="Land M.L."/>
            <person name="Hauser L."/>
            <person name="Siebers A."/>
            <person name="Thelen M."/>
            <person name="Hugenholtz P."/>
            <person name="Allgaier M."/>
            <person name="Woyke T.J."/>
        </authorList>
    </citation>
    <scope>NUCLEOTIDE SEQUENCE [LARGE SCALE GENOMIC DNA]</scope>
    <source>
        <strain evidence="2 3">154</strain>
    </source>
</reference>
<dbReference type="SUPFAM" id="SSF54593">
    <property type="entry name" value="Glyoxalase/Bleomycin resistance protein/Dihydroxybiphenyl dioxygenase"/>
    <property type="match status" value="1"/>
</dbReference>
<accession>G4HG14</accession>
<dbReference type="GO" id="GO:0051213">
    <property type="term" value="F:dioxygenase activity"/>
    <property type="evidence" value="ECO:0007669"/>
    <property type="project" value="UniProtKB-KW"/>
</dbReference>
<sequence>MNPLRRKEQEMPEGYRPFKAPRVMKLLNGGTSMNGSRKEADGLSSASPIMNKVGSIFVPVRDIERSRAWYCRMLGLNEEECSILNGHLCPLPMEGTGIILDTMPMWSGGREEGAPHIETPAFMLLTQDLQGAYTYMKELGAEIVTEIEHDHWFVVKDPDGNKLMICKE</sequence>
<dbReference type="AlphaFoldDB" id="G4HG14"/>
<dbReference type="eggNOG" id="COG0346">
    <property type="taxonomic scope" value="Bacteria"/>
</dbReference>
<dbReference type="Proteomes" id="UP000003891">
    <property type="component" value="Unassembled WGS sequence"/>
</dbReference>
<evidence type="ECO:0000313" key="3">
    <source>
        <dbReference type="Proteomes" id="UP000003891"/>
    </source>
</evidence>
<dbReference type="EMBL" id="AGIP01000006">
    <property type="protein sequence ID" value="EHB64025.1"/>
    <property type="molecule type" value="Genomic_DNA"/>
</dbReference>
<protein>
    <submittedName>
        <fullName evidence="2">Glyoxalase/bleomycin resistance protein/dioxygenase</fullName>
    </submittedName>
</protein>
<evidence type="ECO:0000313" key="2">
    <source>
        <dbReference type="EMBL" id="EHB64025.1"/>
    </source>
</evidence>
<dbReference type="STRING" id="743719.PaelaDRAFT_3139"/>
<name>G4HG14_9BACL</name>
<dbReference type="CDD" id="cd06587">
    <property type="entry name" value="VOC"/>
    <property type="match status" value="1"/>
</dbReference>
<gene>
    <name evidence="2" type="ORF">PaelaDRAFT_3139</name>
</gene>
<dbReference type="PATRIC" id="fig|743719.3.peg.3172"/>
<dbReference type="Gene3D" id="3.10.180.10">
    <property type="entry name" value="2,3-Dihydroxybiphenyl 1,2-Dioxygenase, domain 1"/>
    <property type="match status" value="1"/>
</dbReference>
<dbReference type="InterPro" id="IPR004360">
    <property type="entry name" value="Glyas_Fos-R_dOase_dom"/>
</dbReference>
<keyword evidence="2" id="KW-0560">Oxidoreductase</keyword>
<proteinExistence type="predicted"/>